<gene>
    <name evidence="2" type="ORF">P7K49_024290</name>
</gene>
<proteinExistence type="predicted"/>
<name>A0ABQ9UP33_SAGOE</name>
<accession>A0ABQ9UP33</accession>
<organism evidence="2 3">
    <name type="scientific">Saguinus oedipus</name>
    <name type="common">Cotton-top tamarin</name>
    <name type="synonym">Oedipomidas oedipus</name>
    <dbReference type="NCBI Taxonomy" id="9490"/>
    <lineage>
        <taxon>Eukaryota</taxon>
        <taxon>Metazoa</taxon>
        <taxon>Chordata</taxon>
        <taxon>Craniata</taxon>
        <taxon>Vertebrata</taxon>
        <taxon>Euteleostomi</taxon>
        <taxon>Mammalia</taxon>
        <taxon>Eutheria</taxon>
        <taxon>Euarchontoglires</taxon>
        <taxon>Primates</taxon>
        <taxon>Haplorrhini</taxon>
        <taxon>Platyrrhini</taxon>
        <taxon>Cebidae</taxon>
        <taxon>Callitrichinae</taxon>
        <taxon>Saguinus</taxon>
    </lineage>
</organism>
<reference evidence="2 3" key="1">
    <citation type="submission" date="2023-05" db="EMBL/GenBank/DDBJ databases">
        <title>B98-5 Cell Line De Novo Hybrid Assembly: An Optical Mapping Approach.</title>
        <authorList>
            <person name="Kananen K."/>
            <person name="Auerbach J.A."/>
            <person name="Kautto E."/>
            <person name="Blachly J.S."/>
        </authorList>
    </citation>
    <scope>NUCLEOTIDE SEQUENCE [LARGE SCALE GENOMIC DNA]</scope>
    <source>
        <strain evidence="2">B95-8</strain>
        <tissue evidence="2">Cell line</tissue>
    </source>
</reference>
<protein>
    <submittedName>
        <fullName evidence="2">Uncharacterized protein</fullName>
    </submittedName>
</protein>
<evidence type="ECO:0000313" key="2">
    <source>
        <dbReference type="EMBL" id="KAK2098839.1"/>
    </source>
</evidence>
<evidence type="ECO:0000256" key="1">
    <source>
        <dbReference type="SAM" id="Phobius"/>
    </source>
</evidence>
<keyword evidence="3" id="KW-1185">Reference proteome</keyword>
<dbReference type="Proteomes" id="UP001266305">
    <property type="component" value="Unassembled WGS sequence"/>
</dbReference>
<keyword evidence="1" id="KW-1133">Transmembrane helix</keyword>
<dbReference type="EMBL" id="JASSZA010000011">
    <property type="protein sequence ID" value="KAK2098839.1"/>
    <property type="molecule type" value="Genomic_DNA"/>
</dbReference>
<evidence type="ECO:0000313" key="3">
    <source>
        <dbReference type="Proteomes" id="UP001266305"/>
    </source>
</evidence>
<sequence>MGSTQVCARLIPTPLPSRRERVLRQPVQPPPVHGLQRGLEIQQPRLTNTEARGPLVDARTSCPPLPSLVAPRFCAVLALGPPGGCAAGCHRIGSLSSPVNATVLRGNWLHRPAKVSQSASLWTPARGGLFFAFLSFFVLLFVLSPSPFFSCVNFQVPLIIIVPPPGAPPLPLLPLPMTATSYRGDHIKLQADSFGLHIVPV</sequence>
<keyword evidence="1" id="KW-0472">Membrane</keyword>
<keyword evidence="1" id="KW-0812">Transmembrane</keyword>
<comment type="caution">
    <text evidence="2">The sequence shown here is derived from an EMBL/GenBank/DDBJ whole genome shotgun (WGS) entry which is preliminary data.</text>
</comment>
<feature type="transmembrane region" description="Helical" evidence="1">
    <location>
        <begin position="129"/>
        <end position="149"/>
    </location>
</feature>